<keyword evidence="3" id="KW-1185">Reference proteome</keyword>
<accession>A0A3L8P092</accession>
<dbReference type="Proteomes" id="UP000281708">
    <property type="component" value="Unassembled WGS sequence"/>
</dbReference>
<evidence type="ECO:0000313" key="3">
    <source>
        <dbReference type="Proteomes" id="UP000281708"/>
    </source>
</evidence>
<comment type="caution">
    <text evidence="2">The sequence shown here is derived from an EMBL/GenBank/DDBJ whole genome shotgun (WGS) entry which is preliminary data.</text>
</comment>
<organism evidence="2 3">
    <name type="scientific">Nocardioides mangrovicus</name>
    <dbReference type="NCBI Taxonomy" id="2478913"/>
    <lineage>
        <taxon>Bacteria</taxon>
        <taxon>Bacillati</taxon>
        <taxon>Actinomycetota</taxon>
        <taxon>Actinomycetes</taxon>
        <taxon>Propionibacteriales</taxon>
        <taxon>Nocardioidaceae</taxon>
        <taxon>Nocardioides</taxon>
    </lineage>
</organism>
<proteinExistence type="predicted"/>
<feature type="transmembrane region" description="Helical" evidence="1">
    <location>
        <begin position="84"/>
        <end position="109"/>
    </location>
</feature>
<feature type="transmembrane region" description="Helical" evidence="1">
    <location>
        <begin position="56"/>
        <end position="78"/>
    </location>
</feature>
<dbReference type="EMBL" id="RDBE01000007">
    <property type="protein sequence ID" value="RLV48860.1"/>
    <property type="molecule type" value="Genomic_DNA"/>
</dbReference>
<evidence type="ECO:0000256" key="1">
    <source>
        <dbReference type="SAM" id="Phobius"/>
    </source>
</evidence>
<dbReference type="AlphaFoldDB" id="A0A3L8P092"/>
<protein>
    <submittedName>
        <fullName evidence="2">Uncharacterized protein</fullName>
    </submittedName>
</protein>
<feature type="transmembrane region" description="Helical" evidence="1">
    <location>
        <begin position="20"/>
        <end position="44"/>
    </location>
</feature>
<reference evidence="2 3" key="1">
    <citation type="submission" date="2018-10" db="EMBL/GenBank/DDBJ databases">
        <title>Marmoricola sp. 4Q3S-7 whole genome shotgun sequence.</title>
        <authorList>
            <person name="Li F."/>
        </authorList>
    </citation>
    <scope>NUCLEOTIDE SEQUENCE [LARGE SCALE GENOMIC DNA]</scope>
    <source>
        <strain evidence="2 3">4Q3S-7</strain>
    </source>
</reference>
<dbReference type="RefSeq" id="WP_121805964.1">
    <property type="nucleotide sequence ID" value="NZ_RDBE01000007.1"/>
</dbReference>
<gene>
    <name evidence="2" type="ORF">D9V37_09645</name>
</gene>
<evidence type="ECO:0000313" key="2">
    <source>
        <dbReference type="EMBL" id="RLV48860.1"/>
    </source>
</evidence>
<sequence length="112" mass="10898">MASYHGVDTPALQTRTLIGGALIGLVVGIGLAFLAAVLGVAFIVGHPQLSASQRNVVFLAPFAGGMVLALVTLVVPVVRRLGGGVLVGVMVGAAATVAVVGGVLAGTAAQSL</sequence>
<keyword evidence="1" id="KW-1133">Transmembrane helix</keyword>
<keyword evidence="1" id="KW-0812">Transmembrane</keyword>
<name>A0A3L8P092_9ACTN</name>
<keyword evidence="1" id="KW-0472">Membrane</keyword>